<accession>A0A1R3KN15</accession>
<proteinExistence type="predicted"/>
<evidence type="ECO:0000256" key="5">
    <source>
        <dbReference type="ARBA" id="ARBA00023136"/>
    </source>
</evidence>
<feature type="domain" description="Wall-associated receptor kinase galacturonan-binding" evidence="7">
    <location>
        <begin position="312"/>
        <end position="376"/>
    </location>
</feature>
<dbReference type="OrthoDB" id="992896at2759"/>
<keyword evidence="9" id="KW-1185">Reference proteome</keyword>
<dbReference type="PANTHER" id="PTHR33138">
    <property type="entry name" value="OS01G0690200 PROTEIN"/>
    <property type="match status" value="1"/>
</dbReference>
<feature type="signal peptide" evidence="6">
    <location>
        <begin position="1"/>
        <end position="29"/>
    </location>
</feature>
<dbReference type="GO" id="GO:0030247">
    <property type="term" value="F:polysaccharide binding"/>
    <property type="evidence" value="ECO:0007669"/>
    <property type="project" value="InterPro"/>
</dbReference>
<evidence type="ECO:0000256" key="2">
    <source>
        <dbReference type="ARBA" id="ARBA00022692"/>
    </source>
</evidence>
<comment type="subcellular location">
    <subcellularLocation>
        <location evidence="1">Membrane</location>
        <topology evidence="1">Single-pass membrane protein</topology>
    </subcellularLocation>
</comment>
<evidence type="ECO:0000313" key="9">
    <source>
        <dbReference type="Proteomes" id="UP000187203"/>
    </source>
</evidence>
<dbReference type="InterPro" id="IPR025287">
    <property type="entry name" value="WAK_GUB"/>
</dbReference>
<evidence type="ECO:0000313" key="8">
    <source>
        <dbReference type="EMBL" id="OMP08487.1"/>
    </source>
</evidence>
<feature type="domain" description="Wall-associated receptor kinase galacturonan-binding" evidence="7">
    <location>
        <begin position="35"/>
        <end position="99"/>
    </location>
</feature>
<feature type="chain" id="PRO_5013023496" description="Wall-associated receptor kinase galacturonan-binding domain-containing protein" evidence="6">
    <location>
        <begin position="30"/>
        <end position="564"/>
    </location>
</feature>
<dbReference type="AlphaFoldDB" id="A0A1R3KN15"/>
<dbReference type="Proteomes" id="UP000187203">
    <property type="component" value="Unassembled WGS sequence"/>
</dbReference>
<keyword evidence="2" id="KW-0812">Transmembrane</keyword>
<keyword evidence="3 6" id="KW-0732">Signal</keyword>
<evidence type="ECO:0000256" key="6">
    <source>
        <dbReference type="SAM" id="SignalP"/>
    </source>
</evidence>
<dbReference type="PANTHER" id="PTHR33138:SF30">
    <property type="entry name" value="LEAF RUST 10 DISEASE-RESISTANCE LOCUS RECEPTOR-LIKE PROTEIN KINASE-LIKE 2.7"/>
    <property type="match status" value="1"/>
</dbReference>
<evidence type="ECO:0000259" key="7">
    <source>
        <dbReference type="Pfam" id="PF13947"/>
    </source>
</evidence>
<keyword evidence="5" id="KW-0472">Membrane</keyword>
<organism evidence="8 9">
    <name type="scientific">Corchorus olitorius</name>
    <dbReference type="NCBI Taxonomy" id="93759"/>
    <lineage>
        <taxon>Eukaryota</taxon>
        <taxon>Viridiplantae</taxon>
        <taxon>Streptophyta</taxon>
        <taxon>Embryophyta</taxon>
        <taxon>Tracheophyta</taxon>
        <taxon>Spermatophyta</taxon>
        <taxon>Magnoliopsida</taxon>
        <taxon>eudicotyledons</taxon>
        <taxon>Gunneridae</taxon>
        <taxon>Pentapetalae</taxon>
        <taxon>rosids</taxon>
        <taxon>malvids</taxon>
        <taxon>Malvales</taxon>
        <taxon>Malvaceae</taxon>
        <taxon>Grewioideae</taxon>
        <taxon>Apeibeae</taxon>
        <taxon>Corchorus</taxon>
    </lineage>
</organism>
<dbReference type="GO" id="GO:0016020">
    <property type="term" value="C:membrane"/>
    <property type="evidence" value="ECO:0007669"/>
    <property type="project" value="UniProtKB-SubCell"/>
</dbReference>
<dbReference type="Pfam" id="PF13947">
    <property type="entry name" value="GUB_WAK_bind"/>
    <property type="match status" value="2"/>
</dbReference>
<gene>
    <name evidence="8" type="ORF">COLO4_06423</name>
</gene>
<sequence>MMLNRAKLIPGFGLLTLFTLSLLPHPCIARDKQYCSPFWCGNVYISHPFRLKGQPGGCGDPRLEVECDQNNRTTFPMKYGNFYVLNISYDSADRTIRLLDVSLDKENCSHPRSSIPYTYYPSDNVLLWFSSLYLVNCTRKMINSSVYVDASRCPTNSSSSSSYVYFLNSYAAISDFGPSCTTEAQIPFTDDSYSNISGLSTFDIYEKLLKGVQVSWYMPYKEWPSNPILNVLLRLATYLTYPIQAYIESNAEFLLKVITKDPYYDHPVFGKGIYCSSLAVTARLLFAITALVFLALSHQTCNAKGKGNRHYCSPSSCGSIHNISYPFRLNSDPNHCGVQGYNLSCQNNLTVLKLKSGGKYYVQAINYNNYTIRLVDAGVEKGNCSSLPGNSLSYYNFTAGDIAPYGLSSWTYDRSKNILFLNCPKPVKAPLYLNASPCLDDSYPSNSLFPESKAGYPYVKVGRTRAPDVMNSCRIVLMVMTSLLGKDGNIFNISSTYLDIHQELAYGFELSWSHVYCGSCGWPFKYIGCIIGEENHVDCGVSSFIRGGIIYMLIETLIITLYSD</sequence>
<evidence type="ECO:0000256" key="1">
    <source>
        <dbReference type="ARBA" id="ARBA00004167"/>
    </source>
</evidence>
<reference evidence="9" key="1">
    <citation type="submission" date="2013-09" db="EMBL/GenBank/DDBJ databases">
        <title>Corchorus olitorius genome sequencing.</title>
        <authorList>
            <person name="Alam M."/>
            <person name="Haque M.S."/>
            <person name="Islam M.S."/>
            <person name="Emdad E.M."/>
            <person name="Islam M.M."/>
            <person name="Ahmed B."/>
            <person name="Halim A."/>
            <person name="Hossen Q.M.M."/>
            <person name="Hossain M.Z."/>
            <person name="Ahmed R."/>
            <person name="Khan M.M."/>
            <person name="Islam R."/>
            <person name="Rashid M.M."/>
            <person name="Khan S.A."/>
            <person name="Rahman M.S."/>
            <person name="Alam M."/>
            <person name="Yahiya A.S."/>
            <person name="Khan M.S."/>
            <person name="Azam M.S."/>
            <person name="Haque T."/>
            <person name="Lashkar M.Z.H."/>
            <person name="Akhand A.I."/>
            <person name="Morshed G."/>
            <person name="Roy S."/>
            <person name="Uddin K.S."/>
            <person name="Rabeya T."/>
            <person name="Hossain A.S."/>
            <person name="Chowdhury A."/>
            <person name="Snigdha A.R."/>
            <person name="Mortoza M.S."/>
            <person name="Matin S.A."/>
            <person name="Hoque S.M.E."/>
            <person name="Islam M.K."/>
            <person name="Roy D.K."/>
            <person name="Haider R."/>
            <person name="Moosa M.M."/>
            <person name="Elias S.M."/>
            <person name="Hasan A.M."/>
            <person name="Jahan S."/>
            <person name="Shafiuddin M."/>
            <person name="Mahmood N."/>
            <person name="Shommy N.S."/>
        </authorList>
    </citation>
    <scope>NUCLEOTIDE SEQUENCE [LARGE SCALE GENOMIC DNA]</scope>
    <source>
        <strain evidence="9">cv. O-4</strain>
    </source>
</reference>
<name>A0A1R3KN15_9ROSI</name>
<evidence type="ECO:0000256" key="3">
    <source>
        <dbReference type="ARBA" id="ARBA00022729"/>
    </source>
</evidence>
<keyword evidence="4" id="KW-1133">Transmembrane helix</keyword>
<dbReference type="EMBL" id="AWUE01012698">
    <property type="protein sequence ID" value="OMP08487.1"/>
    <property type="molecule type" value="Genomic_DNA"/>
</dbReference>
<evidence type="ECO:0000256" key="4">
    <source>
        <dbReference type="ARBA" id="ARBA00022989"/>
    </source>
</evidence>
<comment type="caution">
    <text evidence="8">The sequence shown here is derived from an EMBL/GenBank/DDBJ whole genome shotgun (WGS) entry which is preliminary data.</text>
</comment>
<protein>
    <recommendedName>
        <fullName evidence="7">Wall-associated receptor kinase galacturonan-binding domain-containing protein</fullName>
    </recommendedName>
</protein>